<dbReference type="InterPro" id="IPR032820">
    <property type="entry name" value="ATPase_put"/>
</dbReference>
<organism evidence="2 3">
    <name type="scientific">Paenibacillus aceti</name>
    <dbReference type="NCBI Taxonomy" id="1820010"/>
    <lineage>
        <taxon>Bacteria</taxon>
        <taxon>Bacillati</taxon>
        <taxon>Bacillota</taxon>
        <taxon>Bacilli</taxon>
        <taxon>Bacillales</taxon>
        <taxon>Paenibacillaceae</taxon>
        <taxon>Paenibacillus</taxon>
    </lineage>
</organism>
<keyword evidence="1" id="KW-0812">Transmembrane</keyword>
<evidence type="ECO:0000256" key="1">
    <source>
        <dbReference type="SAM" id="Phobius"/>
    </source>
</evidence>
<evidence type="ECO:0000313" key="2">
    <source>
        <dbReference type="EMBL" id="GGF95875.1"/>
    </source>
</evidence>
<reference evidence="3" key="1">
    <citation type="journal article" date="2019" name="Int. J. Syst. Evol. Microbiol.">
        <title>The Global Catalogue of Microorganisms (GCM) 10K type strain sequencing project: providing services to taxonomists for standard genome sequencing and annotation.</title>
        <authorList>
            <consortium name="The Broad Institute Genomics Platform"/>
            <consortium name="The Broad Institute Genome Sequencing Center for Infectious Disease"/>
            <person name="Wu L."/>
            <person name="Ma J."/>
        </authorList>
    </citation>
    <scope>NUCLEOTIDE SEQUENCE [LARGE SCALE GENOMIC DNA]</scope>
    <source>
        <strain evidence="3">CGMCC 1.15420</strain>
    </source>
</reference>
<evidence type="ECO:0008006" key="4">
    <source>
        <dbReference type="Google" id="ProtNLM"/>
    </source>
</evidence>
<feature type="transmembrane region" description="Helical" evidence="1">
    <location>
        <begin position="12"/>
        <end position="35"/>
    </location>
</feature>
<evidence type="ECO:0000313" key="3">
    <source>
        <dbReference type="Proteomes" id="UP000608420"/>
    </source>
</evidence>
<dbReference type="EMBL" id="BMIW01000009">
    <property type="protein sequence ID" value="GGF95875.1"/>
    <property type="molecule type" value="Genomic_DNA"/>
</dbReference>
<dbReference type="Proteomes" id="UP000608420">
    <property type="component" value="Unassembled WGS sequence"/>
</dbReference>
<keyword evidence="3" id="KW-1185">Reference proteome</keyword>
<dbReference type="RefSeq" id="WP_120463811.1">
    <property type="nucleotide sequence ID" value="NZ_BMIW01000009.1"/>
</dbReference>
<name>A0ABQ1VTR5_9BACL</name>
<dbReference type="Pfam" id="PF09527">
    <property type="entry name" value="ATPase_gene1"/>
    <property type="match status" value="1"/>
</dbReference>
<keyword evidence="1" id="KW-1133">Transmembrane helix</keyword>
<proteinExistence type="predicted"/>
<sequence length="77" mass="8624">MDNHDKNSNPWMYAAYISGAGTMLAVYIVIGYLGARWLAERFDGPNYWVAIGSIVGLLLGITNISIIFYKFMEEQDG</sequence>
<protein>
    <recommendedName>
        <fullName evidence="4">ATPase F0F1</fullName>
    </recommendedName>
</protein>
<keyword evidence="1" id="KW-0472">Membrane</keyword>
<accession>A0ABQ1VTR5</accession>
<feature type="transmembrane region" description="Helical" evidence="1">
    <location>
        <begin position="47"/>
        <end position="69"/>
    </location>
</feature>
<comment type="caution">
    <text evidence="2">The sequence shown here is derived from an EMBL/GenBank/DDBJ whole genome shotgun (WGS) entry which is preliminary data.</text>
</comment>
<gene>
    <name evidence="2" type="ORF">GCM10010913_16860</name>
</gene>